<evidence type="ECO:0000313" key="2">
    <source>
        <dbReference type="Proteomes" id="UP000318833"/>
    </source>
</evidence>
<evidence type="ECO:0000313" key="1">
    <source>
        <dbReference type="EMBL" id="TSE03381.1"/>
    </source>
</evidence>
<sequence length="188" mass="22200">MSLVKFNQDSPIQKIKASFLDDEIILTAKQEEVKQQIRFAYTLRLEGGYSPSQTIEHLQKEYGVSQATCYRIYHKAMYVFGELDMTDLKAEKRIILEHKWSLYQQARDEKNIELANKILDEYYKMFDFSEKMALEEGELKAHQYNVIVDRGVRKFMHQQFNKGSVDFNSYPNIEDVEFKEVKDGEEEG</sequence>
<protein>
    <submittedName>
        <fullName evidence="1">Uncharacterized protein</fullName>
    </submittedName>
</protein>
<proteinExistence type="predicted"/>
<dbReference type="RefSeq" id="WP_143919005.1">
    <property type="nucleotide sequence ID" value="NZ_CANMXV010000146.1"/>
</dbReference>
<dbReference type="OrthoDB" id="1273634at2"/>
<dbReference type="AlphaFoldDB" id="A0A554VAS3"/>
<dbReference type="Proteomes" id="UP000318833">
    <property type="component" value="Unassembled WGS sequence"/>
</dbReference>
<dbReference type="EMBL" id="VLNR01000114">
    <property type="protein sequence ID" value="TSE03381.1"/>
    <property type="molecule type" value="Genomic_DNA"/>
</dbReference>
<accession>A0A554VAS3</accession>
<reference evidence="1 2" key="1">
    <citation type="submission" date="2019-07" db="EMBL/GenBank/DDBJ databases">
        <title>The draft genome sequence of Aquimarina algiphila M91.</title>
        <authorList>
            <person name="Meng X."/>
        </authorList>
    </citation>
    <scope>NUCLEOTIDE SEQUENCE [LARGE SCALE GENOMIC DNA]</scope>
    <source>
        <strain evidence="1 2">M91</strain>
    </source>
</reference>
<comment type="caution">
    <text evidence="1">The sequence shown here is derived from an EMBL/GenBank/DDBJ whole genome shotgun (WGS) entry which is preliminary data.</text>
</comment>
<keyword evidence="2" id="KW-1185">Reference proteome</keyword>
<name>A0A554VAS3_9FLAO</name>
<gene>
    <name evidence="1" type="ORF">FOF46_29375</name>
</gene>
<organism evidence="1 2">
    <name type="scientific">Aquimarina algiphila</name>
    <dbReference type="NCBI Taxonomy" id="2047982"/>
    <lineage>
        <taxon>Bacteria</taxon>
        <taxon>Pseudomonadati</taxon>
        <taxon>Bacteroidota</taxon>
        <taxon>Flavobacteriia</taxon>
        <taxon>Flavobacteriales</taxon>
        <taxon>Flavobacteriaceae</taxon>
        <taxon>Aquimarina</taxon>
    </lineage>
</organism>